<organism evidence="2 3">
    <name type="scientific">Colletotrichum sidae</name>
    <dbReference type="NCBI Taxonomy" id="1347389"/>
    <lineage>
        <taxon>Eukaryota</taxon>
        <taxon>Fungi</taxon>
        <taxon>Dikarya</taxon>
        <taxon>Ascomycota</taxon>
        <taxon>Pezizomycotina</taxon>
        <taxon>Sordariomycetes</taxon>
        <taxon>Hypocreomycetidae</taxon>
        <taxon>Glomerellales</taxon>
        <taxon>Glomerellaceae</taxon>
        <taxon>Colletotrichum</taxon>
        <taxon>Colletotrichum orbiculare species complex</taxon>
    </lineage>
</organism>
<comment type="caution">
    <text evidence="2">The sequence shown here is derived from an EMBL/GenBank/DDBJ whole genome shotgun (WGS) entry which is preliminary data.</text>
</comment>
<keyword evidence="3" id="KW-1185">Reference proteome</keyword>
<dbReference type="Proteomes" id="UP000295604">
    <property type="component" value="Unassembled WGS sequence"/>
</dbReference>
<feature type="region of interest" description="Disordered" evidence="1">
    <location>
        <begin position="126"/>
        <end position="145"/>
    </location>
</feature>
<evidence type="ECO:0000256" key="1">
    <source>
        <dbReference type="SAM" id="MobiDB-lite"/>
    </source>
</evidence>
<proteinExistence type="predicted"/>
<dbReference type="EMBL" id="QAPF01000027">
    <property type="protein sequence ID" value="TEA20848.1"/>
    <property type="molecule type" value="Genomic_DNA"/>
</dbReference>
<name>A0A4R8TPN7_9PEZI</name>
<evidence type="ECO:0000313" key="2">
    <source>
        <dbReference type="EMBL" id="TEA20848.1"/>
    </source>
</evidence>
<feature type="region of interest" description="Disordered" evidence="1">
    <location>
        <begin position="158"/>
        <end position="177"/>
    </location>
</feature>
<dbReference type="AlphaFoldDB" id="A0A4R8TPN7"/>
<protein>
    <submittedName>
        <fullName evidence="2">Uncharacterized protein</fullName>
    </submittedName>
</protein>
<evidence type="ECO:0000313" key="3">
    <source>
        <dbReference type="Proteomes" id="UP000295604"/>
    </source>
</evidence>
<reference evidence="2 3" key="1">
    <citation type="submission" date="2018-11" db="EMBL/GenBank/DDBJ databases">
        <title>Genome sequence and assembly of Colletotrichum sidae.</title>
        <authorList>
            <person name="Gan P."/>
            <person name="Shirasu K."/>
        </authorList>
    </citation>
    <scope>NUCLEOTIDE SEQUENCE [LARGE SCALE GENOMIC DNA]</scope>
    <source>
        <strain evidence="2 3">CBS 518.97</strain>
    </source>
</reference>
<feature type="region of interest" description="Disordered" evidence="1">
    <location>
        <begin position="79"/>
        <end position="117"/>
    </location>
</feature>
<accession>A0A4R8TPN7</accession>
<sequence length="206" mass="22689">MKETNYVVRQEHVATVLTRSYPSKSSETAGPMSVSWVEFRSAEVWTWTVLCRYCAARHKGELSVLARFLVSQAPSAVPVYSGTSEQSRSRSKVPAGSHVRPGQLENASPTAAEPAIAWHSRPVKSSSAGRFHSEKDAVAAPDGTSPARYTAFADDTINHGRRRIESPLGTPDPRSSTWERYANPCPLAAPRLKPFSFWKIRYVSNG</sequence>
<gene>
    <name evidence="2" type="ORF">C8034_v008231</name>
</gene>